<gene>
    <name evidence="7" type="ORF">HNQ37_000068</name>
</gene>
<evidence type="ECO:0000256" key="3">
    <source>
        <dbReference type="ARBA" id="ARBA00022692"/>
    </source>
</evidence>
<evidence type="ECO:0000256" key="4">
    <source>
        <dbReference type="ARBA" id="ARBA00022989"/>
    </source>
</evidence>
<evidence type="ECO:0000256" key="1">
    <source>
        <dbReference type="ARBA" id="ARBA00004141"/>
    </source>
</evidence>
<feature type="transmembrane region" description="Helical" evidence="6">
    <location>
        <begin position="142"/>
        <end position="160"/>
    </location>
</feature>
<protein>
    <recommendedName>
        <fullName evidence="9">Bax inhibitor-1/YccA family protein</fullName>
    </recommendedName>
</protein>
<evidence type="ECO:0000256" key="5">
    <source>
        <dbReference type="ARBA" id="ARBA00023136"/>
    </source>
</evidence>
<evidence type="ECO:0000313" key="8">
    <source>
        <dbReference type="Proteomes" id="UP000562464"/>
    </source>
</evidence>
<evidence type="ECO:0000256" key="2">
    <source>
        <dbReference type="ARBA" id="ARBA00010350"/>
    </source>
</evidence>
<dbReference type="GO" id="GO:0005886">
    <property type="term" value="C:plasma membrane"/>
    <property type="evidence" value="ECO:0007669"/>
    <property type="project" value="TreeGrafter"/>
</dbReference>
<comment type="caution">
    <text evidence="7">The sequence shown here is derived from an EMBL/GenBank/DDBJ whole genome shotgun (WGS) entry which is preliminary data.</text>
</comment>
<dbReference type="InterPro" id="IPR006214">
    <property type="entry name" value="Bax_inhibitor_1-related"/>
</dbReference>
<feature type="transmembrane region" description="Helical" evidence="6">
    <location>
        <begin position="51"/>
        <end position="71"/>
    </location>
</feature>
<evidence type="ECO:0008006" key="9">
    <source>
        <dbReference type="Google" id="ProtNLM"/>
    </source>
</evidence>
<keyword evidence="4 6" id="KW-1133">Transmembrane helix</keyword>
<name>A0A841C7H9_9LACT</name>
<organism evidence="7 8">
    <name type="scientific">Lactovum miscens</name>
    <dbReference type="NCBI Taxonomy" id="190387"/>
    <lineage>
        <taxon>Bacteria</taxon>
        <taxon>Bacillati</taxon>
        <taxon>Bacillota</taxon>
        <taxon>Bacilli</taxon>
        <taxon>Lactobacillales</taxon>
        <taxon>Streptococcaceae</taxon>
        <taxon>Lactovum</taxon>
    </lineage>
</organism>
<dbReference type="Proteomes" id="UP000562464">
    <property type="component" value="Unassembled WGS sequence"/>
</dbReference>
<dbReference type="Pfam" id="PF01027">
    <property type="entry name" value="Bax1-I"/>
    <property type="match status" value="1"/>
</dbReference>
<feature type="transmembrane region" description="Helical" evidence="6">
    <location>
        <begin position="203"/>
        <end position="226"/>
    </location>
</feature>
<reference evidence="7 8" key="1">
    <citation type="submission" date="2020-08" db="EMBL/GenBank/DDBJ databases">
        <title>Genomic Encyclopedia of Type Strains, Phase IV (KMG-IV): sequencing the most valuable type-strain genomes for metagenomic binning, comparative biology and taxonomic classification.</title>
        <authorList>
            <person name="Goeker M."/>
        </authorList>
    </citation>
    <scope>NUCLEOTIDE SEQUENCE [LARGE SCALE GENOMIC DNA]</scope>
    <source>
        <strain evidence="7 8">DSM 14925</strain>
    </source>
</reference>
<keyword evidence="5 6" id="KW-0472">Membrane</keyword>
<dbReference type="PANTHER" id="PTHR23291">
    <property type="entry name" value="BAX INHIBITOR-RELATED"/>
    <property type="match status" value="1"/>
</dbReference>
<keyword evidence="3 6" id="KW-0812">Transmembrane</keyword>
<feature type="transmembrane region" description="Helical" evidence="6">
    <location>
        <begin position="21"/>
        <end position="45"/>
    </location>
</feature>
<evidence type="ECO:0000256" key="6">
    <source>
        <dbReference type="RuleBase" id="RU004379"/>
    </source>
</evidence>
<dbReference type="EMBL" id="JACHHV010000001">
    <property type="protein sequence ID" value="MBB5887200.1"/>
    <property type="molecule type" value="Genomic_DNA"/>
</dbReference>
<comment type="subcellular location">
    <subcellularLocation>
        <location evidence="1">Membrane</location>
        <topology evidence="1">Multi-pass membrane protein</topology>
    </subcellularLocation>
</comment>
<dbReference type="CDD" id="cd10432">
    <property type="entry name" value="BI-1-like_bacterial"/>
    <property type="match status" value="1"/>
</dbReference>
<proteinExistence type="inferred from homology"/>
<dbReference type="AlphaFoldDB" id="A0A841C7H9"/>
<accession>A0A841C7H9</accession>
<comment type="similarity">
    <text evidence="2 6">Belongs to the BI1 family.</text>
</comment>
<dbReference type="RefSeq" id="WP_183538148.1">
    <property type="nucleotide sequence ID" value="NZ_JACHHV010000001.1"/>
</dbReference>
<feature type="transmembrane region" description="Helical" evidence="6">
    <location>
        <begin position="83"/>
        <end position="104"/>
    </location>
</feature>
<dbReference type="PANTHER" id="PTHR23291:SF50">
    <property type="entry name" value="PROTEIN LIFEGUARD 4"/>
    <property type="match status" value="1"/>
</dbReference>
<evidence type="ECO:0000313" key="7">
    <source>
        <dbReference type="EMBL" id="MBB5887200.1"/>
    </source>
</evidence>
<sequence>MDNNSIILDDRKAGLNAFYNRIYAIMGMGVLVSAVVAWIMIQFFAQNMISILQGGSFMFLLIWLIPMVLIFPMQKAAATNSPTALPLFIGFAALFGFLISFTLLMYTKGAISVAFLTASGMFFGLSAYGRVTKRELSGIGKAMMGALIGVIIASVVNFFIGSSALMFGLSFLSVIIFSILIAWDNQKIARVYDSVNGQVQEGWAVSMALALYLDFINLFLAILRIFGFAAGGRD</sequence>
<keyword evidence="8" id="KW-1185">Reference proteome</keyword>
<feature type="transmembrane region" description="Helical" evidence="6">
    <location>
        <begin position="166"/>
        <end position="183"/>
    </location>
</feature>
<feature type="transmembrane region" description="Helical" evidence="6">
    <location>
        <begin position="110"/>
        <end position="130"/>
    </location>
</feature>